<dbReference type="HOGENOM" id="CLU_1804390_0_0_9"/>
<dbReference type="EMBL" id="CBGL010000018">
    <property type="protein sequence ID" value="CDD09920.1"/>
    <property type="molecule type" value="Genomic_DNA"/>
</dbReference>
<proteinExistence type="predicted"/>
<reference evidence="1" key="1">
    <citation type="submission" date="2012-11" db="EMBL/GenBank/DDBJ databases">
        <title>Dependencies among metagenomic species, viruses, plasmids and units of genetic variation.</title>
        <authorList>
            <person name="Nielsen H.B."/>
            <person name="Almeida M."/>
            <person name="Juncker A.S."/>
            <person name="Rasmussen S."/>
            <person name="Li J."/>
            <person name="Sunagawa S."/>
            <person name="Plichta D."/>
            <person name="Gautier L."/>
            <person name="Le Chatelier E."/>
            <person name="Peletier E."/>
            <person name="Bonde I."/>
            <person name="Nielsen T."/>
            <person name="Manichanh C."/>
            <person name="Arumugam M."/>
            <person name="Batto J."/>
            <person name="Santos M.B.Q.D."/>
            <person name="Blom N."/>
            <person name="Borruel N."/>
            <person name="Burgdorf K.S."/>
            <person name="Boumezbeur F."/>
            <person name="Casellas F."/>
            <person name="Dore J."/>
            <person name="Guarner F."/>
            <person name="Hansen T."/>
            <person name="Hildebrand F."/>
            <person name="Kaas R.S."/>
            <person name="Kennedy S."/>
            <person name="Kristiansen K."/>
            <person name="Kultima J.R."/>
            <person name="Leonard P."/>
            <person name="Levenez F."/>
            <person name="Lund O."/>
            <person name="Moumen B."/>
            <person name="Le Paslier D."/>
            <person name="Pons N."/>
            <person name="Pedersen O."/>
            <person name="Prifti E."/>
            <person name="Qin J."/>
            <person name="Raes J."/>
            <person name="Tap J."/>
            <person name="Tims S."/>
            <person name="Ussery D.W."/>
            <person name="Yamada T."/>
            <person name="MetaHit consortium"/>
            <person name="Renault P."/>
            <person name="Sicheritz-Ponten T."/>
            <person name="Bork P."/>
            <person name="Wang J."/>
            <person name="Brunak S."/>
            <person name="Ehrlich S.D."/>
        </authorList>
    </citation>
    <scope>NUCLEOTIDE SEQUENCE [LARGE SCALE GENOMIC DNA]</scope>
</reference>
<accession>R6WKK8</accession>
<evidence type="ECO:0000313" key="1">
    <source>
        <dbReference type="EMBL" id="CDD09920.1"/>
    </source>
</evidence>
<sequence>MKKQFIVTAVLSLFCAAVLVYSNALLKYSNDVINKERAMYLQLIHLRVPTEAKVVKLETQRYILGDCTLNCVLSCKNIDISEQLKESINKNGWIIIESNAKKTIYKKGKVLLIFDDSRGVYSLLFVDCRDQIVSFLYGLPLSR</sequence>
<comment type="caution">
    <text evidence="1">The sequence shown here is derived from an EMBL/GenBank/DDBJ whole genome shotgun (WGS) entry which is preliminary data.</text>
</comment>
<dbReference type="AlphaFoldDB" id="R6WKK8"/>
<protein>
    <submittedName>
        <fullName evidence="1">Uncharacterized protein</fullName>
    </submittedName>
</protein>
<dbReference type="Proteomes" id="UP000014937">
    <property type="component" value="Unassembled WGS sequence"/>
</dbReference>
<organism evidence="1 2">
    <name type="scientific">Phascolarctobacterium succinatutens CAG:287</name>
    <dbReference type="NCBI Taxonomy" id="1263101"/>
    <lineage>
        <taxon>Bacteria</taxon>
        <taxon>Bacillati</taxon>
        <taxon>Bacillota</taxon>
        <taxon>Negativicutes</taxon>
        <taxon>Acidaminococcales</taxon>
        <taxon>Acidaminococcaceae</taxon>
        <taxon>Phascolarctobacterium</taxon>
    </lineage>
</organism>
<evidence type="ECO:0000313" key="2">
    <source>
        <dbReference type="Proteomes" id="UP000014937"/>
    </source>
</evidence>
<gene>
    <name evidence="1" type="ORF">BN587_01719</name>
</gene>
<name>R6WKK8_9FIRM</name>
<dbReference type="RefSeq" id="WP_021720757.1">
    <property type="nucleotide sequence ID" value="NZ_FR892813.1"/>
</dbReference>